<name>A0A8J5VUP9_ZIZPA</name>
<dbReference type="PANTHER" id="PTHR45763">
    <property type="entry name" value="HYDROLASE, ALPHA/BETA FOLD FAMILY PROTEIN, EXPRESSED-RELATED"/>
    <property type="match status" value="1"/>
</dbReference>
<reference evidence="1" key="2">
    <citation type="submission" date="2021-02" db="EMBL/GenBank/DDBJ databases">
        <authorList>
            <person name="Kimball J.A."/>
            <person name="Haas M.W."/>
            <person name="Macchietto M."/>
            <person name="Kono T."/>
            <person name="Duquette J."/>
            <person name="Shao M."/>
        </authorList>
    </citation>
    <scope>NUCLEOTIDE SEQUENCE</scope>
    <source>
        <tissue evidence="1">Fresh leaf tissue</tissue>
    </source>
</reference>
<dbReference type="Proteomes" id="UP000729402">
    <property type="component" value="Unassembled WGS sequence"/>
</dbReference>
<dbReference type="EMBL" id="JAAALK010000086">
    <property type="protein sequence ID" value="KAG8081885.1"/>
    <property type="molecule type" value="Genomic_DNA"/>
</dbReference>
<dbReference type="OrthoDB" id="1728933at2759"/>
<comment type="caution">
    <text evidence="1">The sequence shown here is derived from an EMBL/GenBank/DDBJ whole genome shotgun (WGS) entry which is preliminary data.</text>
</comment>
<evidence type="ECO:0000313" key="1">
    <source>
        <dbReference type="EMBL" id="KAG8081885.1"/>
    </source>
</evidence>
<keyword evidence="2" id="KW-1185">Reference proteome</keyword>
<evidence type="ECO:0000313" key="2">
    <source>
        <dbReference type="Proteomes" id="UP000729402"/>
    </source>
</evidence>
<sequence length="97" mass="11005">MVFIHADMSIRRTPNFLCRSWRNSWESACCPSISRDMLSDSNLNHMEKSITLDIEELADNLQLGSKFCINGFSMGAEITWSCLKHIPHRFTGVAILG</sequence>
<proteinExistence type="predicted"/>
<gene>
    <name evidence="1" type="ORF">GUJ93_ZPchr0014g47276</name>
</gene>
<reference evidence="1" key="1">
    <citation type="journal article" date="2021" name="bioRxiv">
        <title>Whole Genome Assembly and Annotation of Northern Wild Rice, Zizania palustris L., Supports a Whole Genome Duplication in the Zizania Genus.</title>
        <authorList>
            <person name="Haas M."/>
            <person name="Kono T."/>
            <person name="Macchietto M."/>
            <person name="Millas R."/>
            <person name="McGilp L."/>
            <person name="Shao M."/>
            <person name="Duquette J."/>
            <person name="Hirsch C.N."/>
            <person name="Kimball J."/>
        </authorList>
    </citation>
    <scope>NUCLEOTIDE SEQUENCE</scope>
    <source>
        <tissue evidence="1">Fresh leaf tissue</tissue>
    </source>
</reference>
<dbReference type="PANTHER" id="PTHR45763:SF51">
    <property type="entry name" value="ALPHA_BETA-HYDROLASES SUPERFAMILY PROTEIN"/>
    <property type="match status" value="1"/>
</dbReference>
<dbReference type="AlphaFoldDB" id="A0A8J5VUP9"/>
<organism evidence="1 2">
    <name type="scientific">Zizania palustris</name>
    <name type="common">Northern wild rice</name>
    <dbReference type="NCBI Taxonomy" id="103762"/>
    <lineage>
        <taxon>Eukaryota</taxon>
        <taxon>Viridiplantae</taxon>
        <taxon>Streptophyta</taxon>
        <taxon>Embryophyta</taxon>
        <taxon>Tracheophyta</taxon>
        <taxon>Spermatophyta</taxon>
        <taxon>Magnoliopsida</taxon>
        <taxon>Liliopsida</taxon>
        <taxon>Poales</taxon>
        <taxon>Poaceae</taxon>
        <taxon>BOP clade</taxon>
        <taxon>Oryzoideae</taxon>
        <taxon>Oryzeae</taxon>
        <taxon>Zizaniinae</taxon>
        <taxon>Zizania</taxon>
    </lineage>
</organism>
<protein>
    <submittedName>
        <fullName evidence="1">Uncharacterized protein</fullName>
    </submittedName>
</protein>
<accession>A0A8J5VUP9</accession>